<sequence>MAKIPIKFNRVAAAFDEAVKWRPPCDSSSGSEYWPDSGASLSSLVNSFIENGDAFDPFDDMDMNMDMDLNLDVDDDKEDSESEDDDYNETKESLRGFILECTNDNKKRVKHKLMHDIEDALKRHQGRHDFDSSTSTNGLKRNVMSHLRAKGYDAGLCKSRWEKTGRFPAGTYEYIDVNVGKTRYIVELNMVGELDIVRPTTRYKALLDMIPSIMIVDKPQVLKQIIRLMSNAMKNSLKKADMLVAPWRRNGYIQARYFSPYKRTINPESSSLSSANLAKEGVTNNKGSMVGFEAVDLGSTTVPYYYCREHHGLVSKGGVRVGLLGAVLHGT</sequence>
<dbReference type="NCBIfam" id="TIGR01615">
    <property type="entry name" value="A_thal_3542"/>
    <property type="match status" value="1"/>
</dbReference>
<dbReference type="EMBL" id="JBDFQZ010000010">
    <property type="protein sequence ID" value="KAK9681454.1"/>
    <property type="molecule type" value="Genomic_DNA"/>
</dbReference>
<evidence type="ECO:0000313" key="1">
    <source>
        <dbReference type="EMBL" id="KAK9681454.1"/>
    </source>
</evidence>
<reference evidence="1" key="1">
    <citation type="submission" date="2024-03" db="EMBL/GenBank/DDBJ databases">
        <title>WGS assembly of Saponaria officinalis var. Norfolk2.</title>
        <authorList>
            <person name="Jenkins J."/>
            <person name="Shu S."/>
            <person name="Grimwood J."/>
            <person name="Barry K."/>
            <person name="Goodstein D."/>
            <person name="Schmutz J."/>
            <person name="Leebens-Mack J."/>
            <person name="Osbourn A."/>
        </authorList>
    </citation>
    <scope>NUCLEOTIDE SEQUENCE [LARGE SCALE GENOMIC DNA]</scope>
    <source>
        <strain evidence="1">JIC</strain>
    </source>
</reference>
<dbReference type="PANTHER" id="PTHR31579:SF42">
    <property type="entry name" value="DUF506 FAMILY PROTEIN (DUF506)"/>
    <property type="match status" value="1"/>
</dbReference>
<proteinExistence type="predicted"/>
<comment type="caution">
    <text evidence="1">The sequence shown here is derived from an EMBL/GenBank/DDBJ whole genome shotgun (WGS) entry which is preliminary data.</text>
</comment>
<accession>A0AAW1HZ51</accession>
<name>A0AAW1HZ51_SAPOF</name>
<keyword evidence="2" id="KW-1185">Reference proteome</keyword>
<dbReference type="PANTHER" id="PTHR31579">
    <property type="entry name" value="OS03G0796600 PROTEIN"/>
    <property type="match status" value="1"/>
</dbReference>
<evidence type="ECO:0000313" key="2">
    <source>
        <dbReference type="Proteomes" id="UP001443914"/>
    </source>
</evidence>
<protein>
    <submittedName>
        <fullName evidence="1">Uncharacterized protein</fullName>
    </submittedName>
</protein>
<dbReference type="Pfam" id="PF04720">
    <property type="entry name" value="PDDEXK_6"/>
    <property type="match status" value="1"/>
</dbReference>
<gene>
    <name evidence="1" type="ORF">RND81_10G003500</name>
</gene>
<dbReference type="AlphaFoldDB" id="A0AAW1HZ51"/>
<dbReference type="InterPro" id="IPR006502">
    <property type="entry name" value="PDDEXK-like"/>
</dbReference>
<dbReference type="Proteomes" id="UP001443914">
    <property type="component" value="Unassembled WGS sequence"/>
</dbReference>
<organism evidence="1 2">
    <name type="scientific">Saponaria officinalis</name>
    <name type="common">Common soapwort</name>
    <name type="synonym">Lychnis saponaria</name>
    <dbReference type="NCBI Taxonomy" id="3572"/>
    <lineage>
        <taxon>Eukaryota</taxon>
        <taxon>Viridiplantae</taxon>
        <taxon>Streptophyta</taxon>
        <taxon>Embryophyta</taxon>
        <taxon>Tracheophyta</taxon>
        <taxon>Spermatophyta</taxon>
        <taxon>Magnoliopsida</taxon>
        <taxon>eudicotyledons</taxon>
        <taxon>Gunneridae</taxon>
        <taxon>Pentapetalae</taxon>
        <taxon>Caryophyllales</taxon>
        <taxon>Caryophyllaceae</taxon>
        <taxon>Caryophylleae</taxon>
        <taxon>Saponaria</taxon>
    </lineage>
</organism>